<evidence type="ECO:0000256" key="4">
    <source>
        <dbReference type="ARBA" id="ARBA00022833"/>
    </source>
</evidence>
<dbReference type="GO" id="GO:0005634">
    <property type="term" value="C:nucleus"/>
    <property type="evidence" value="ECO:0007669"/>
    <property type="project" value="UniProtKB-SubCell"/>
</dbReference>
<dbReference type="InterPro" id="IPR042163">
    <property type="entry name" value="PHF12"/>
</dbReference>
<keyword evidence="4" id="KW-0862">Zinc</keyword>
<keyword evidence="2" id="KW-0479">Metal-binding</keyword>
<comment type="caution">
    <text evidence="9">The sequence shown here is derived from an EMBL/GenBank/DDBJ whole genome shotgun (WGS) entry which is preliminary data.</text>
</comment>
<dbReference type="InterPro" id="IPR000182">
    <property type="entry name" value="GNAT_dom"/>
</dbReference>
<evidence type="ECO:0000256" key="1">
    <source>
        <dbReference type="ARBA" id="ARBA00004123"/>
    </source>
</evidence>
<dbReference type="InterPro" id="IPR016181">
    <property type="entry name" value="Acyl_CoA_acyltransferase"/>
</dbReference>
<reference evidence="9 10" key="1">
    <citation type="submission" date="2021-07" db="EMBL/GenBank/DDBJ databases">
        <title>The Aristolochia fimbriata genome: insights into angiosperm evolution, floral development and chemical biosynthesis.</title>
        <authorList>
            <person name="Jiao Y."/>
        </authorList>
    </citation>
    <scope>NUCLEOTIDE SEQUENCE [LARGE SCALE GENOMIC DNA]</scope>
    <source>
        <strain evidence="9">IBCAS-2021</strain>
        <tissue evidence="9">Leaf</tissue>
    </source>
</reference>
<evidence type="ECO:0000313" key="10">
    <source>
        <dbReference type="Proteomes" id="UP000825729"/>
    </source>
</evidence>
<dbReference type="Gene3D" id="3.40.630.30">
    <property type="match status" value="1"/>
</dbReference>
<evidence type="ECO:0000256" key="5">
    <source>
        <dbReference type="ARBA" id="ARBA00023242"/>
    </source>
</evidence>
<dbReference type="GO" id="GO:0003714">
    <property type="term" value="F:transcription corepressor activity"/>
    <property type="evidence" value="ECO:0007669"/>
    <property type="project" value="InterPro"/>
</dbReference>
<dbReference type="InterPro" id="IPR013083">
    <property type="entry name" value="Znf_RING/FYVE/PHD"/>
</dbReference>
<dbReference type="PANTHER" id="PTHR46309">
    <property type="entry name" value="PHD FINGER PROTEIN 12"/>
    <property type="match status" value="1"/>
</dbReference>
<keyword evidence="5" id="KW-0539">Nucleus</keyword>
<protein>
    <recommendedName>
        <fullName evidence="11">PHD finger transcription factor</fullName>
    </recommendedName>
</protein>
<evidence type="ECO:0000256" key="3">
    <source>
        <dbReference type="ARBA" id="ARBA00022771"/>
    </source>
</evidence>
<comment type="subcellular location">
    <subcellularLocation>
        <location evidence="1">Nucleus</location>
    </subcellularLocation>
</comment>
<dbReference type="SUPFAM" id="SSF57903">
    <property type="entry name" value="FYVE/PHD zinc finger"/>
    <property type="match status" value="2"/>
</dbReference>
<dbReference type="PROSITE" id="PS50016">
    <property type="entry name" value="ZF_PHD_2"/>
    <property type="match status" value="1"/>
</dbReference>
<dbReference type="GO" id="GO:0006357">
    <property type="term" value="P:regulation of transcription by RNA polymerase II"/>
    <property type="evidence" value="ECO:0007669"/>
    <property type="project" value="TreeGrafter"/>
</dbReference>
<gene>
    <name evidence="9" type="ORF">H6P81_020758</name>
</gene>
<dbReference type="InterPro" id="IPR001965">
    <property type="entry name" value="Znf_PHD"/>
</dbReference>
<evidence type="ECO:0000259" key="7">
    <source>
        <dbReference type="PROSITE" id="PS50016"/>
    </source>
</evidence>
<evidence type="ECO:0008006" key="11">
    <source>
        <dbReference type="Google" id="ProtNLM"/>
    </source>
</evidence>
<dbReference type="GO" id="GO:0008270">
    <property type="term" value="F:zinc ion binding"/>
    <property type="evidence" value="ECO:0007669"/>
    <property type="project" value="UniProtKB-KW"/>
</dbReference>
<evidence type="ECO:0000259" key="8">
    <source>
        <dbReference type="PROSITE" id="PS51186"/>
    </source>
</evidence>
<feature type="domain" description="N-acetyltransferase" evidence="8">
    <location>
        <begin position="650"/>
        <end position="800"/>
    </location>
</feature>
<dbReference type="InterPro" id="IPR032308">
    <property type="entry name" value="TDBD"/>
</dbReference>
<dbReference type="Pfam" id="PF22970">
    <property type="entry name" value="DUF7028"/>
    <property type="match status" value="2"/>
</dbReference>
<dbReference type="SUPFAM" id="SSF55729">
    <property type="entry name" value="Acyl-CoA N-acyltransferases (Nat)"/>
    <property type="match status" value="1"/>
</dbReference>
<dbReference type="CDD" id="cd04301">
    <property type="entry name" value="NAT_SF"/>
    <property type="match status" value="1"/>
</dbReference>
<dbReference type="InterPro" id="IPR011011">
    <property type="entry name" value="Znf_FYVE_PHD"/>
</dbReference>
<dbReference type="Gene3D" id="3.30.40.10">
    <property type="entry name" value="Zinc/RING finger domain, C3HC4 (zinc finger)"/>
    <property type="match status" value="2"/>
</dbReference>
<keyword evidence="3 6" id="KW-0863">Zinc-finger</keyword>
<dbReference type="InterPro" id="IPR056511">
    <property type="entry name" value="IDM1_C"/>
</dbReference>
<organism evidence="9 10">
    <name type="scientific">Aristolochia fimbriata</name>
    <name type="common">White veined hardy Dutchman's pipe vine</name>
    <dbReference type="NCBI Taxonomy" id="158543"/>
    <lineage>
        <taxon>Eukaryota</taxon>
        <taxon>Viridiplantae</taxon>
        <taxon>Streptophyta</taxon>
        <taxon>Embryophyta</taxon>
        <taxon>Tracheophyta</taxon>
        <taxon>Spermatophyta</taxon>
        <taxon>Magnoliopsida</taxon>
        <taxon>Magnoliidae</taxon>
        <taxon>Piperales</taxon>
        <taxon>Aristolochiaceae</taxon>
        <taxon>Aristolochia</taxon>
    </lineage>
</organism>
<dbReference type="InterPro" id="IPR054292">
    <property type="entry name" value="DUF7028"/>
</dbReference>
<dbReference type="Pfam" id="PF23011">
    <property type="entry name" value="PHD-1st_NSD"/>
    <property type="match status" value="1"/>
</dbReference>
<evidence type="ECO:0000256" key="6">
    <source>
        <dbReference type="PROSITE-ProRule" id="PRU00146"/>
    </source>
</evidence>
<dbReference type="EMBL" id="JAINDJ010000008">
    <property type="protein sequence ID" value="KAG9440593.1"/>
    <property type="molecule type" value="Genomic_DNA"/>
</dbReference>
<dbReference type="Proteomes" id="UP000825729">
    <property type="component" value="Unassembled WGS sequence"/>
</dbReference>
<sequence>MTEFKETTCYFQEIKVDVLDDNFDGEVVNEEKLLELTATPFNHDSDEIVGDHFDDPFRGCIEEVKDDTALDTFPICDDLPLRRGGWNTLPMESLPPPGFSPQSIIDYCSQRRNQELIGSLKGHLLYEGWIIQNKEDAKGIRSRYISPEGNIYYSLLKICREMKKKQDTVSSSFCREIIEKQERVNSGSVYEDIHRNSKLSVTSHSLAKGKPPTFLEYVEVEPECCPQALVELSEFEFMHGKVIKGVSNIDLKTLRLKAKKHLSFEGWKFWNARKGQSQELRYTAPNGKVYVSLQQACKAWVEENKEASKSKALIPSRCLALQEKCRSNKSVSADSLNGVFQRDEEFEEKSENSKCSSITNFEHSSIGAEIYERMCTRSSRKHKAVADSSKPLVMLSSAKHHNARSVISWLMKNGVIYPMQQESYINKSDGSIMASGSICKKGIRCNCCNKVYNISAFEAHAGSSYHRPAANIYLTDGRSLQECQNEVWDAPKCKRYKRDTSERTNTENLLLGEDDICSICRHDGNLLLCDGCPSAFHKACVGLEDLPSGEWFCASCQCVVCGQGDYSGDTKEDLWCGQCERKYHLGCLREQGDARDQSFPSENWFCSEECLQISVRLSGLLGKLNTTSQDGVSWTLLRSRREDDAIDGSVVKTKSKEHKLLQAIKVLHECFEPVVEPLTKSDLVTDVVFCRRSLLKRLNFNGFYTMLLQKGDKLVTVATIRIFGGKVAEMPLIGTRFKYRRKGMCRLLVKELEKVLFSLGVERLFLPAATQLLHTWTTSFGFSKLAQSERMKFLPYIFLDFQGTTMCQKLLTSETQKMAMKPRETQENIEVQSEGLHVSSKEDQPVVKMNSGRMPAMSRGVAKITHVYRRRAPHRTN</sequence>
<proteinExistence type="predicted"/>
<dbReference type="InterPro" id="IPR019787">
    <property type="entry name" value="Znf_PHD-finger"/>
</dbReference>
<evidence type="ECO:0000313" key="9">
    <source>
        <dbReference type="EMBL" id="KAG9440593.1"/>
    </source>
</evidence>
<dbReference type="PROSITE" id="PS51186">
    <property type="entry name" value="GNAT"/>
    <property type="match status" value="1"/>
</dbReference>
<evidence type="ECO:0000256" key="2">
    <source>
        <dbReference type="ARBA" id="ARBA00022723"/>
    </source>
</evidence>
<feature type="domain" description="PHD-type" evidence="7">
    <location>
        <begin position="514"/>
        <end position="559"/>
    </location>
</feature>
<dbReference type="AlphaFoldDB" id="A0AAV7DWB1"/>
<name>A0AAV7DWB1_ARIFI</name>
<accession>A0AAV7DWB1</accession>
<dbReference type="Pfam" id="PF23209">
    <property type="entry name" value="IDM1_C"/>
    <property type="match status" value="1"/>
</dbReference>
<dbReference type="SMART" id="SM00249">
    <property type="entry name" value="PHD"/>
    <property type="match status" value="2"/>
</dbReference>
<dbReference type="Pfam" id="PF16135">
    <property type="entry name" value="TDBD"/>
    <property type="match status" value="1"/>
</dbReference>
<dbReference type="GO" id="GO:0016747">
    <property type="term" value="F:acyltransferase activity, transferring groups other than amino-acyl groups"/>
    <property type="evidence" value="ECO:0007669"/>
    <property type="project" value="InterPro"/>
</dbReference>
<dbReference type="PANTHER" id="PTHR46309:SF12">
    <property type="entry name" value="GB|AAC80581.1"/>
    <property type="match status" value="1"/>
</dbReference>
<keyword evidence="10" id="KW-1185">Reference proteome</keyword>
<dbReference type="InterPro" id="IPR059153">
    <property type="entry name" value="NSD_PHD-1st"/>
</dbReference>